<protein>
    <submittedName>
        <fullName evidence="2">Response regulator receiver domain</fullName>
    </submittedName>
</protein>
<reference evidence="2 3" key="1">
    <citation type="submission" date="2023-12" db="EMBL/GenBank/DDBJ databases">
        <title>Gut-associated functions are favored during microbiome assembly across C. elegans life.</title>
        <authorList>
            <person name="Zimmermann J."/>
        </authorList>
    </citation>
    <scope>NUCLEOTIDE SEQUENCE [LARGE SCALE GENOMIC DNA]</scope>
    <source>
        <strain evidence="2 3">JUb134</strain>
    </source>
</reference>
<dbReference type="Pfam" id="PF19192">
    <property type="entry name" value="Response_reg_2"/>
    <property type="match status" value="1"/>
</dbReference>
<organism evidence="2 3">
    <name type="scientific">Sphingomonas molluscorum</name>
    <dbReference type="NCBI Taxonomy" id="418184"/>
    <lineage>
        <taxon>Bacteria</taxon>
        <taxon>Pseudomonadati</taxon>
        <taxon>Pseudomonadota</taxon>
        <taxon>Alphaproteobacteria</taxon>
        <taxon>Sphingomonadales</taxon>
        <taxon>Sphingomonadaceae</taxon>
        <taxon>Sphingomonas</taxon>
    </lineage>
</organism>
<keyword evidence="3" id="KW-1185">Reference proteome</keyword>
<evidence type="ECO:0000259" key="1">
    <source>
        <dbReference type="Pfam" id="PF19192"/>
    </source>
</evidence>
<accession>A0ABU8Q3T9</accession>
<dbReference type="EMBL" id="JBBGZA010000001">
    <property type="protein sequence ID" value="MEJ5093587.1"/>
    <property type="molecule type" value="Genomic_DNA"/>
</dbReference>
<evidence type="ECO:0000313" key="2">
    <source>
        <dbReference type="EMBL" id="MEJ5093587.1"/>
    </source>
</evidence>
<proteinExistence type="predicted"/>
<comment type="caution">
    <text evidence="2">The sequence shown here is derived from an EMBL/GenBank/DDBJ whole genome shotgun (WGS) entry which is preliminary data.</text>
</comment>
<dbReference type="Proteomes" id="UP001380365">
    <property type="component" value="Unassembled WGS sequence"/>
</dbReference>
<gene>
    <name evidence="2" type="ORF">WH159_03365</name>
</gene>
<feature type="domain" description="Response receiver" evidence="1">
    <location>
        <begin position="17"/>
        <end position="155"/>
    </location>
</feature>
<dbReference type="RefSeq" id="WP_132883927.1">
    <property type="nucleotide sequence ID" value="NZ_JBBGZA010000001.1"/>
</dbReference>
<dbReference type="InterPro" id="IPR043834">
    <property type="entry name" value="REC"/>
</dbReference>
<sequence>MAKVSSELLEEAFIKPIRFALLVDDKFPTFTALATDGGFDPTLDNNRARALFELCRGRGWLCDVGNRPAVAEKFENDNHLHQSDLLILDYNLDPVDQDDPTAALGIIQKLASSDHFNLVIVYTESQPRSVTRDIAYSLGAGADLSTEVADAAKDIMADLDPEVAAELGEQFSQAIIDDYLAGSGLRVSSEPFRKILLREKVAPKDIPAVLTLWTRQRLEARLKPVIVSERRPDRTVVTSLTSAESPHWVTRDNVFVAIVNKADDAPEVLIDRLATAIEAWDPNPLLVMMMQARASLEKAGTLADHKVLETSRLRAGWLLRVLLGKNADERRANVADLYGRLFERLATSVEPSIVDFGARLIEPNSREEAVETAKTMADAAQNMQPMQVYHALNEYLCSDECRDGGMTTGVVFSGMRGGKEQFWVCVTPACDLVEGQNERGWDGELKPTRPVAVARLKATKSGAAVSRLLEAATIGRHIYLFVDNVPVALEALDETSRQMSLETLFLRNGGLIENGKFFGHVIDLDEQRKPVANEIEFKVLAKLRPDYANRLLTQSGSQRARIGVDFFNLPSAAE</sequence>
<evidence type="ECO:0000313" key="3">
    <source>
        <dbReference type="Proteomes" id="UP001380365"/>
    </source>
</evidence>
<name>A0ABU8Q3T9_9SPHN</name>